<dbReference type="PANTHER" id="PTHR43047:SF72">
    <property type="entry name" value="OSMOSENSING HISTIDINE PROTEIN KINASE SLN1"/>
    <property type="match status" value="1"/>
</dbReference>
<accession>A0A2K4MS74</accession>
<dbReference type="Proteomes" id="UP000236416">
    <property type="component" value="Unassembled WGS sequence"/>
</dbReference>
<comment type="catalytic activity">
    <reaction evidence="1">
        <text>ATP + protein L-histidine = ADP + protein N-phospho-L-histidine.</text>
        <dbReference type="EC" id="2.7.13.3"/>
    </reaction>
</comment>
<dbReference type="FunFam" id="3.30.565.10:FF:000010">
    <property type="entry name" value="Sensor histidine kinase RcsC"/>
    <property type="match status" value="1"/>
</dbReference>
<dbReference type="InterPro" id="IPR036890">
    <property type="entry name" value="HATPase_C_sf"/>
</dbReference>
<keyword evidence="10" id="KW-1133">Transmembrane helix</keyword>
<dbReference type="Gene3D" id="3.40.50.2300">
    <property type="match status" value="1"/>
</dbReference>
<feature type="domain" description="Response regulatory" evidence="12">
    <location>
        <begin position="473"/>
        <end position="585"/>
    </location>
</feature>
<evidence type="ECO:0000256" key="3">
    <source>
        <dbReference type="ARBA" id="ARBA00022553"/>
    </source>
</evidence>
<dbReference type="InterPro" id="IPR004358">
    <property type="entry name" value="Sig_transdc_His_kin-like_C"/>
</dbReference>
<evidence type="ECO:0000313" key="13">
    <source>
        <dbReference type="EMBL" id="POA99951.1"/>
    </source>
</evidence>
<dbReference type="InterPro" id="IPR011006">
    <property type="entry name" value="CheY-like_superfamily"/>
</dbReference>
<dbReference type="SUPFAM" id="SSF55874">
    <property type="entry name" value="ATPase domain of HSP90 chaperone/DNA topoisomerase II/histidine kinase"/>
    <property type="match status" value="1"/>
</dbReference>
<keyword evidence="6" id="KW-0902">Two-component regulatory system</keyword>
<keyword evidence="14" id="KW-1185">Reference proteome</keyword>
<evidence type="ECO:0000256" key="10">
    <source>
        <dbReference type="SAM" id="Phobius"/>
    </source>
</evidence>
<sequence length="586" mass="65021">MAGRSAGGDVTLAKLKKTLRMPWWLMLPLLVLLFAAVWNFYRIDHASQALIDGGKSEQLYWNVAQLHIELEKTRAELIGYAAAPQNLPAMKQQYQLLLSRYQVFEAPDTVLVHRQLKAVSGFDELKTALSPMLKARDWQNMTPQAARKMVLRIDALRPVLANFAVQSREAEVAARMARTRALSSQRSQMLALQLVLCGGICGILLMLMRFHEVKTLAEARQSLLDQERDAHQATVALELDRTTFLGALGHEIRSPLQSMQMCMELVEPAVLPEPAAQLALKRMKAGMAQLTSQVHDIMDVSAIKNMQLRLNPGRMSLSGVLRTVVEVMQPLADAKGLQLLCETSDLPDMVMMDEIRLRQIVGNLVSNAIRYTDQGEVKIRARGLRSEEQLELWLEVSDTGIGIAEEDRQRIFQPFSQGRNRRPGSSGLGLSIVKELVRLFGGHIEMDSEVGKGSVFTVRLPLREVLAGRGGRSLLLVDDDAQIRSSVAEWLAQDGFQVRSAATLTQAADCLAQQRFDILLLDMQLGGDSGYLLAELARKQPQRPLMLAMSADPAEFADSRASWFSARLGKPFDGQQLRAALAVLPA</sequence>
<dbReference type="InterPro" id="IPR005467">
    <property type="entry name" value="His_kinase_dom"/>
</dbReference>
<evidence type="ECO:0000256" key="7">
    <source>
        <dbReference type="ARBA" id="ARBA00058004"/>
    </source>
</evidence>
<dbReference type="SUPFAM" id="SSF52172">
    <property type="entry name" value="CheY-like"/>
    <property type="match status" value="1"/>
</dbReference>
<dbReference type="InterPro" id="IPR003661">
    <property type="entry name" value="HisK_dim/P_dom"/>
</dbReference>
<comment type="caution">
    <text evidence="13">The sequence shown here is derived from an EMBL/GenBank/DDBJ whole genome shotgun (WGS) entry which is preliminary data.</text>
</comment>
<keyword evidence="5" id="KW-0418">Kinase</keyword>
<keyword evidence="10" id="KW-0472">Membrane</keyword>
<name>A0A2K4MS74_9NEIS</name>
<dbReference type="SUPFAM" id="SSF47384">
    <property type="entry name" value="Homodimeric domain of signal transducing histidine kinase"/>
    <property type="match status" value="1"/>
</dbReference>
<evidence type="ECO:0000256" key="1">
    <source>
        <dbReference type="ARBA" id="ARBA00000085"/>
    </source>
</evidence>
<dbReference type="AlphaFoldDB" id="A0A2K4MS74"/>
<dbReference type="SMART" id="SM00387">
    <property type="entry name" value="HATPase_c"/>
    <property type="match status" value="1"/>
</dbReference>
<keyword evidence="4" id="KW-0808">Transferase</keyword>
<dbReference type="PROSITE" id="PS50110">
    <property type="entry name" value="RESPONSE_REGULATORY"/>
    <property type="match status" value="1"/>
</dbReference>
<dbReference type="EC" id="2.7.13.3" evidence="2"/>
<dbReference type="EMBL" id="PPTF01000015">
    <property type="protein sequence ID" value="POA99951.1"/>
    <property type="molecule type" value="Genomic_DNA"/>
</dbReference>
<dbReference type="CDD" id="cd00156">
    <property type="entry name" value="REC"/>
    <property type="match status" value="1"/>
</dbReference>
<dbReference type="SMART" id="SM00448">
    <property type="entry name" value="REC"/>
    <property type="match status" value="1"/>
</dbReference>
<evidence type="ECO:0000256" key="6">
    <source>
        <dbReference type="ARBA" id="ARBA00023012"/>
    </source>
</evidence>
<keyword evidence="10" id="KW-0812">Transmembrane</keyword>
<dbReference type="Gene3D" id="1.10.287.130">
    <property type="match status" value="1"/>
</dbReference>
<evidence type="ECO:0000256" key="9">
    <source>
        <dbReference type="PROSITE-ProRule" id="PRU00169"/>
    </source>
</evidence>
<dbReference type="Gene3D" id="3.30.565.10">
    <property type="entry name" value="Histidine kinase-like ATPase, C-terminal domain"/>
    <property type="match status" value="1"/>
</dbReference>
<dbReference type="PRINTS" id="PR00344">
    <property type="entry name" value="BCTRLSENSOR"/>
</dbReference>
<dbReference type="Pfam" id="PF02518">
    <property type="entry name" value="HATPase_c"/>
    <property type="match status" value="1"/>
</dbReference>
<feature type="transmembrane region" description="Helical" evidence="10">
    <location>
        <begin position="21"/>
        <end position="41"/>
    </location>
</feature>
<evidence type="ECO:0000256" key="8">
    <source>
        <dbReference type="ARBA" id="ARBA00070152"/>
    </source>
</evidence>
<organism evidence="13 14">
    <name type="scientific">Chromobacterium sinusclupearum</name>
    <dbReference type="NCBI Taxonomy" id="2077146"/>
    <lineage>
        <taxon>Bacteria</taxon>
        <taxon>Pseudomonadati</taxon>
        <taxon>Pseudomonadota</taxon>
        <taxon>Betaproteobacteria</taxon>
        <taxon>Neisseriales</taxon>
        <taxon>Chromobacteriaceae</taxon>
        <taxon>Chromobacterium</taxon>
    </lineage>
</organism>
<keyword evidence="3 9" id="KW-0597">Phosphoprotein</keyword>
<dbReference type="PROSITE" id="PS50109">
    <property type="entry name" value="HIS_KIN"/>
    <property type="match status" value="1"/>
</dbReference>
<evidence type="ECO:0000256" key="5">
    <source>
        <dbReference type="ARBA" id="ARBA00022777"/>
    </source>
</evidence>
<reference evidence="13 14" key="1">
    <citation type="submission" date="2018-01" db="EMBL/GenBank/DDBJ databases">
        <title>Genomic Sequence of Chromobacterium MWU13-2610 from wild cranberry bogs within the Cape Cod National Seashore.</title>
        <authorList>
            <person name="O'Hara-Hanley K."/>
            <person name="Soby S."/>
            <person name="Harrison A."/>
        </authorList>
    </citation>
    <scope>NUCLEOTIDE SEQUENCE [LARGE SCALE GENOMIC DNA]</scope>
    <source>
        <strain evidence="13 14">MWU13-2610</strain>
    </source>
</reference>
<evidence type="ECO:0000259" key="11">
    <source>
        <dbReference type="PROSITE" id="PS50109"/>
    </source>
</evidence>
<evidence type="ECO:0000259" key="12">
    <source>
        <dbReference type="PROSITE" id="PS50110"/>
    </source>
</evidence>
<dbReference type="InterPro" id="IPR003594">
    <property type="entry name" value="HATPase_dom"/>
</dbReference>
<dbReference type="CDD" id="cd00082">
    <property type="entry name" value="HisKA"/>
    <property type="match status" value="1"/>
</dbReference>
<dbReference type="CDD" id="cd16922">
    <property type="entry name" value="HATPase_EvgS-ArcB-TorS-like"/>
    <property type="match status" value="1"/>
</dbReference>
<dbReference type="Pfam" id="PF00512">
    <property type="entry name" value="HisKA"/>
    <property type="match status" value="1"/>
</dbReference>
<dbReference type="SMART" id="SM00388">
    <property type="entry name" value="HisKA"/>
    <property type="match status" value="1"/>
</dbReference>
<comment type="function">
    <text evidence="7">Member of the two-component regulatory system BvgS/BvgA. Phosphorylates BvgA via a four-step phosphorelay in response to environmental signals.</text>
</comment>
<evidence type="ECO:0000256" key="4">
    <source>
        <dbReference type="ARBA" id="ARBA00022679"/>
    </source>
</evidence>
<dbReference type="GO" id="GO:0009927">
    <property type="term" value="F:histidine phosphotransfer kinase activity"/>
    <property type="evidence" value="ECO:0007669"/>
    <property type="project" value="TreeGrafter"/>
</dbReference>
<protein>
    <recommendedName>
        <fullName evidence="8">Virulence sensor protein BvgS</fullName>
        <ecNumber evidence="2">2.7.13.3</ecNumber>
    </recommendedName>
</protein>
<dbReference type="PANTHER" id="PTHR43047">
    <property type="entry name" value="TWO-COMPONENT HISTIDINE PROTEIN KINASE"/>
    <property type="match status" value="1"/>
</dbReference>
<dbReference type="GO" id="GO:0005886">
    <property type="term" value="C:plasma membrane"/>
    <property type="evidence" value="ECO:0007669"/>
    <property type="project" value="TreeGrafter"/>
</dbReference>
<dbReference type="GO" id="GO:0000155">
    <property type="term" value="F:phosphorelay sensor kinase activity"/>
    <property type="evidence" value="ECO:0007669"/>
    <property type="project" value="InterPro"/>
</dbReference>
<dbReference type="InterPro" id="IPR001789">
    <property type="entry name" value="Sig_transdc_resp-reg_receiver"/>
</dbReference>
<feature type="modified residue" description="4-aspartylphosphate" evidence="9">
    <location>
        <position position="522"/>
    </location>
</feature>
<proteinExistence type="predicted"/>
<dbReference type="InterPro" id="IPR036097">
    <property type="entry name" value="HisK_dim/P_sf"/>
</dbReference>
<evidence type="ECO:0000313" key="14">
    <source>
        <dbReference type="Proteomes" id="UP000236416"/>
    </source>
</evidence>
<feature type="domain" description="Histidine kinase" evidence="11">
    <location>
        <begin position="247"/>
        <end position="464"/>
    </location>
</feature>
<feature type="transmembrane region" description="Helical" evidence="10">
    <location>
        <begin position="190"/>
        <end position="210"/>
    </location>
</feature>
<dbReference type="Pfam" id="PF00072">
    <property type="entry name" value="Response_reg"/>
    <property type="match status" value="1"/>
</dbReference>
<evidence type="ECO:0000256" key="2">
    <source>
        <dbReference type="ARBA" id="ARBA00012438"/>
    </source>
</evidence>
<gene>
    <name evidence="13" type="ORF">C2134_04240</name>
</gene>